<dbReference type="HOGENOM" id="CLU_562157_0_0_2"/>
<dbReference type="GeneID" id="24820026"/>
<dbReference type="Proteomes" id="UP000032408">
    <property type="component" value="Chromosome"/>
</dbReference>
<keyword evidence="6" id="KW-0902">Two-component regulatory system</keyword>
<dbReference type="InterPro" id="IPR036890">
    <property type="entry name" value="HATPase_C_sf"/>
</dbReference>
<comment type="catalytic activity">
    <reaction evidence="1">
        <text>ATP + protein L-histidine = ADP + protein N-phospho-L-histidine.</text>
        <dbReference type="EC" id="2.7.13.3"/>
    </reaction>
</comment>
<dbReference type="KEGG" id="nin:NADRNF5_0796"/>
<evidence type="ECO:0000256" key="2">
    <source>
        <dbReference type="ARBA" id="ARBA00012438"/>
    </source>
</evidence>
<sequence length="485" mass="56106">MLLEITSHSQFRIGICISMIILLLGVVSIYTIKTMDDINQNYNFILDYNKKISNFDDIKVKYERQMTIFESLKSEENLMGVGTFWIYNTEIKNKIYDFNRLILDNHHIDEILVDEKSSELENTINLYYNLHLEYENSASNALSYFYDGNFGGFLLEYENLKYLQFELLEKLEDIEQMLEIIPIYSKLSVDAIITDFQILQWTMIILVGAVTSMLVFFLNQTNKNLKNEIKEQTKNLQKLNEKLKKVDKKREEFISIASHELKGPIQPIFGFVELAKTGIISKQEALEGISNIALNLENIANNVLDLTKIENDELELHLEKNNINDIVSEVLDSEHYNPDRKVPIKTRLDLDVVMNLDKTRIKQVLRNIIDNCIKFTETGDITIQTNLLKDKKTLKLFITDSGPEIPDDVLPKIFKKFVTKGNYKVSGFGLGLYISKKIIDAHNGKISAYNKNGHPVFEIALPIFDFDLNWKNSVVDDIEKTLKNN</sequence>
<dbReference type="PRINTS" id="PR00344">
    <property type="entry name" value="BCTRLSENSOR"/>
</dbReference>
<dbReference type="AlphaFoldDB" id="A0A0D5C2D2"/>
<keyword evidence="8" id="KW-0812">Transmembrane</keyword>
<dbReference type="InterPro" id="IPR004358">
    <property type="entry name" value="Sig_transdc_His_kin-like_C"/>
</dbReference>
<protein>
    <recommendedName>
        <fullName evidence="2">histidine kinase</fullName>
        <ecNumber evidence="2">2.7.13.3</ecNumber>
    </recommendedName>
</protein>
<dbReference type="InterPro" id="IPR036097">
    <property type="entry name" value="HisK_dim/P_sf"/>
</dbReference>
<keyword evidence="7" id="KW-0175">Coiled coil</keyword>
<evidence type="ECO:0000259" key="9">
    <source>
        <dbReference type="PROSITE" id="PS50109"/>
    </source>
</evidence>
<dbReference type="Pfam" id="PF02518">
    <property type="entry name" value="HATPase_c"/>
    <property type="match status" value="1"/>
</dbReference>
<dbReference type="Pfam" id="PF00512">
    <property type="entry name" value="HisKA"/>
    <property type="match status" value="1"/>
</dbReference>
<evidence type="ECO:0000256" key="1">
    <source>
        <dbReference type="ARBA" id="ARBA00000085"/>
    </source>
</evidence>
<feature type="transmembrane region" description="Helical" evidence="8">
    <location>
        <begin position="198"/>
        <end position="218"/>
    </location>
</feature>
<evidence type="ECO:0000256" key="5">
    <source>
        <dbReference type="ARBA" id="ARBA00022777"/>
    </source>
</evidence>
<keyword evidence="8" id="KW-0472">Membrane</keyword>
<keyword evidence="3" id="KW-0597">Phosphoprotein</keyword>
<dbReference type="InterPro" id="IPR050736">
    <property type="entry name" value="Sensor_HK_Regulatory"/>
</dbReference>
<dbReference type="OrthoDB" id="342253at2157"/>
<dbReference type="CDD" id="cd00082">
    <property type="entry name" value="HisKA"/>
    <property type="match status" value="1"/>
</dbReference>
<dbReference type="SMART" id="SM00387">
    <property type="entry name" value="HATPase_c"/>
    <property type="match status" value="1"/>
</dbReference>
<evidence type="ECO:0000313" key="11">
    <source>
        <dbReference type="Proteomes" id="UP000032408"/>
    </source>
</evidence>
<dbReference type="EC" id="2.7.13.3" evidence="2"/>
<dbReference type="EMBL" id="CP011070">
    <property type="protein sequence ID" value="AJW70490.1"/>
    <property type="molecule type" value="Genomic_DNA"/>
</dbReference>
<reference evidence="10 11" key="2">
    <citation type="journal article" date="2016" name="ISME J.">
        <title>Physiological and genomic characterization of two novel marine thaumarchaeal strains indicates niche differentiation.</title>
        <authorList>
            <person name="Bayer B."/>
            <person name="Vojvoda J."/>
            <person name="Offre P."/>
            <person name="Alves R.J."/>
            <person name="Elisabeth N.H."/>
            <person name="Garcia J.A."/>
            <person name="Volland J.M."/>
            <person name="Srivastava A."/>
            <person name="Schleper C."/>
            <person name="Herndl G.J."/>
        </authorList>
    </citation>
    <scope>NUCLEOTIDE SEQUENCE [LARGE SCALE GENOMIC DNA]</scope>
    <source>
        <strain evidence="10 11">NF5</strain>
    </source>
</reference>
<evidence type="ECO:0000256" key="3">
    <source>
        <dbReference type="ARBA" id="ARBA00022553"/>
    </source>
</evidence>
<evidence type="ECO:0000256" key="4">
    <source>
        <dbReference type="ARBA" id="ARBA00022679"/>
    </source>
</evidence>
<keyword evidence="4" id="KW-0808">Transferase</keyword>
<evidence type="ECO:0000313" key="10">
    <source>
        <dbReference type="EMBL" id="AJW70490.1"/>
    </source>
</evidence>
<dbReference type="RefSeq" id="WP_148313061.1">
    <property type="nucleotide sequence ID" value="NZ_CP011070.1"/>
</dbReference>
<keyword evidence="5 10" id="KW-0418">Kinase</keyword>
<dbReference type="PANTHER" id="PTHR43711">
    <property type="entry name" value="TWO-COMPONENT HISTIDINE KINASE"/>
    <property type="match status" value="1"/>
</dbReference>
<feature type="transmembrane region" description="Helical" evidence="8">
    <location>
        <begin position="12"/>
        <end position="32"/>
    </location>
</feature>
<dbReference type="InterPro" id="IPR005467">
    <property type="entry name" value="His_kinase_dom"/>
</dbReference>
<feature type="domain" description="Histidine kinase" evidence="9">
    <location>
        <begin position="256"/>
        <end position="465"/>
    </location>
</feature>
<proteinExistence type="predicted"/>
<dbReference type="SMART" id="SM00388">
    <property type="entry name" value="HisKA"/>
    <property type="match status" value="1"/>
</dbReference>
<evidence type="ECO:0000256" key="6">
    <source>
        <dbReference type="ARBA" id="ARBA00023012"/>
    </source>
</evidence>
<dbReference type="STRING" id="1580092.NADRNF5_0796"/>
<gene>
    <name evidence="10" type="ORF">NADRNF5_0796</name>
</gene>
<dbReference type="Gene3D" id="3.30.565.10">
    <property type="entry name" value="Histidine kinase-like ATPase, C-terminal domain"/>
    <property type="match status" value="1"/>
</dbReference>
<dbReference type="SUPFAM" id="SSF47384">
    <property type="entry name" value="Homodimeric domain of signal transducing histidine kinase"/>
    <property type="match status" value="1"/>
</dbReference>
<dbReference type="Gene3D" id="1.10.287.130">
    <property type="match status" value="1"/>
</dbReference>
<keyword evidence="8" id="KW-1133">Transmembrane helix</keyword>
<dbReference type="GO" id="GO:0000155">
    <property type="term" value="F:phosphorelay sensor kinase activity"/>
    <property type="evidence" value="ECO:0007669"/>
    <property type="project" value="InterPro"/>
</dbReference>
<reference evidence="11" key="1">
    <citation type="submission" date="2015-03" db="EMBL/GenBank/DDBJ databases">
        <title>Characterization of two novel Thaumarchaeota isolated from the Northern Adriatic Sea.</title>
        <authorList>
            <person name="Bayer B."/>
            <person name="Vojvoda J."/>
            <person name="Offre P."/>
            <person name="Srivastava A."/>
            <person name="Elisabeth N."/>
            <person name="Garcia J.A.L."/>
            <person name="Schleper C."/>
            <person name="Herndl G.J."/>
        </authorList>
    </citation>
    <scope>NUCLEOTIDE SEQUENCE [LARGE SCALE GENOMIC DNA]</scope>
    <source>
        <strain evidence="11">NF5</strain>
    </source>
</reference>
<evidence type="ECO:0000256" key="7">
    <source>
        <dbReference type="SAM" id="Coils"/>
    </source>
</evidence>
<feature type="coiled-coil region" evidence="7">
    <location>
        <begin position="215"/>
        <end position="256"/>
    </location>
</feature>
<dbReference type="InterPro" id="IPR003661">
    <property type="entry name" value="HisK_dim/P_dom"/>
</dbReference>
<name>A0A0D5C2D2_9ARCH</name>
<dbReference type="SUPFAM" id="SSF55874">
    <property type="entry name" value="ATPase domain of HSP90 chaperone/DNA topoisomerase II/histidine kinase"/>
    <property type="match status" value="1"/>
</dbReference>
<dbReference type="PROSITE" id="PS50109">
    <property type="entry name" value="HIS_KIN"/>
    <property type="match status" value="1"/>
</dbReference>
<dbReference type="PANTHER" id="PTHR43711:SF1">
    <property type="entry name" value="HISTIDINE KINASE 1"/>
    <property type="match status" value="1"/>
</dbReference>
<accession>A0A0D5C2D2</accession>
<evidence type="ECO:0000256" key="8">
    <source>
        <dbReference type="SAM" id="Phobius"/>
    </source>
</evidence>
<keyword evidence="11" id="KW-1185">Reference proteome</keyword>
<organism evidence="10 11">
    <name type="scientific">Nitrosopumilus adriaticus</name>
    <dbReference type="NCBI Taxonomy" id="1580092"/>
    <lineage>
        <taxon>Archaea</taxon>
        <taxon>Nitrososphaerota</taxon>
        <taxon>Nitrososphaeria</taxon>
        <taxon>Nitrosopumilales</taxon>
        <taxon>Nitrosopumilaceae</taxon>
        <taxon>Nitrosopumilus</taxon>
    </lineage>
</organism>
<dbReference type="InterPro" id="IPR003594">
    <property type="entry name" value="HATPase_dom"/>
</dbReference>